<dbReference type="Pfam" id="PF00652">
    <property type="entry name" value="Ricin_B_lectin"/>
    <property type="match status" value="1"/>
</dbReference>
<dbReference type="InterPro" id="IPR035992">
    <property type="entry name" value="Ricin_B-like_lectins"/>
</dbReference>
<evidence type="ECO:0000256" key="1">
    <source>
        <dbReference type="SAM" id="SignalP"/>
    </source>
</evidence>
<proteinExistence type="predicted"/>
<dbReference type="Proteomes" id="UP001501442">
    <property type="component" value="Unassembled WGS sequence"/>
</dbReference>
<accession>A0ABP8U3Y0</accession>
<evidence type="ECO:0000259" key="2">
    <source>
        <dbReference type="SMART" id="SM00458"/>
    </source>
</evidence>
<dbReference type="Gene3D" id="2.80.10.50">
    <property type="match status" value="2"/>
</dbReference>
<comment type="caution">
    <text evidence="3">The sequence shown here is derived from an EMBL/GenBank/DDBJ whole genome shotgun (WGS) entry which is preliminary data.</text>
</comment>
<dbReference type="EMBL" id="BAABHK010000002">
    <property type="protein sequence ID" value="GAA4623345.1"/>
    <property type="molecule type" value="Genomic_DNA"/>
</dbReference>
<dbReference type="InterPro" id="IPR000772">
    <property type="entry name" value="Ricin_B_lectin"/>
</dbReference>
<dbReference type="PROSITE" id="PS51257">
    <property type="entry name" value="PROKAR_LIPOPROTEIN"/>
    <property type="match status" value="1"/>
</dbReference>
<evidence type="ECO:0000313" key="4">
    <source>
        <dbReference type="Proteomes" id="UP001501442"/>
    </source>
</evidence>
<dbReference type="RefSeq" id="WP_345430296.1">
    <property type="nucleotide sequence ID" value="NZ_BAABHK010000002.1"/>
</dbReference>
<organism evidence="3 4">
    <name type="scientific">Actinoallomurus vinaceus</name>
    <dbReference type="NCBI Taxonomy" id="1080074"/>
    <lineage>
        <taxon>Bacteria</taxon>
        <taxon>Bacillati</taxon>
        <taxon>Actinomycetota</taxon>
        <taxon>Actinomycetes</taxon>
        <taxon>Streptosporangiales</taxon>
        <taxon>Thermomonosporaceae</taxon>
        <taxon>Actinoallomurus</taxon>
    </lineage>
</organism>
<keyword evidence="1" id="KW-0732">Signal</keyword>
<dbReference type="SUPFAM" id="SSF50370">
    <property type="entry name" value="Ricin B-like lectins"/>
    <property type="match status" value="1"/>
</dbReference>
<dbReference type="PROSITE" id="PS50231">
    <property type="entry name" value="RICIN_B_LECTIN"/>
    <property type="match status" value="1"/>
</dbReference>
<keyword evidence="4" id="KW-1185">Reference proteome</keyword>
<protein>
    <recommendedName>
        <fullName evidence="2">Ricin B lectin domain-containing protein</fullName>
    </recommendedName>
</protein>
<sequence>MKIRVAIGMVALLSCGTIGFARVGDAATVDGHDTPSTAAAPPDAQRSDRPVRVTETLRAPVAGSQPAQQPTYLGRYRIHSSYNNRCLDADLGTINGNGTKVQLWDCIAANRNQWWYAYGYGTYIRFQNVYSGRFLDADLGTINGNGTKVQLWDFISGNRNQWWPVINYGSYSRIVNSYSNRYLDADLGTINGNGTKVQLWDFISGNRNQWWWFERI</sequence>
<gene>
    <name evidence="3" type="ORF">GCM10023196_019170</name>
</gene>
<feature type="chain" id="PRO_5045865866" description="Ricin B lectin domain-containing protein" evidence="1">
    <location>
        <begin position="22"/>
        <end position="216"/>
    </location>
</feature>
<reference evidence="4" key="1">
    <citation type="journal article" date="2019" name="Int. J. Syst. Evol. Microbiol.">
        <title>The Global Catalogue of Microorganisms (GCM) 10K type strain sequencing project: providing services to taxonomists for standard genome sequencing and annotation.</title>
        <authorList>
            <consortium name="The Broad Institute Genomics Platform"/>
            <consortium name="The Broad Institute Genome Sequencing Center for Infectious Disease"/>
            <person name="Wu L."/>
            <person name="Ma J."/>
        </authorList>
    </citation>
    <scope>NUCLEOTIDE SEQUENCE [LARGE SCALE GENOMIC DNA]</scope>
    <source>
        <strain evidence="4">JCM 17939</strain>
    </source>
</reference>
<feature type="domain" description="Ricin B lectin" evidence="2">
    <location>
        <begin position="74"/>
        <end position="214"/>
    </location>
</feature>
<evidence type="ECO:0000313" key="3">
    <source>
        <dbReference type="EMBL" id="GAA4623345.1"/>
    </source>
</evidence>
<name>A0ABP8U3Y0_9ACTN</name>
<dbReference type="CDD" id="cd00161">
    <property type="entry name" value="beta-trefoil_Ricin-like"/>
    <property type="match status" value="1"/>
</dbReference>
<feature type="signal peptide" evidence="1">
    <location>
        <begin position="1"/>
        <end position="21"/>
    </location>
</feature>
<dbReference type="SMART" id="SM00458">
    <property type="entry name" value="RICIN"/>
    <property type="match status" value="1"/>
</dbReference>